<dbReference type="Proteomes" id="UP000002279">
    <property type="component" value="Chromosome 14"/>
</dbReference>
<evidence type="ECO:0000256" key="6">
    <source>
        <dbReference type="ARBA" id="ARBA00023136"/>
    </source>
</evidence>
<feature type="transmembrane region" description="Helical" evidence="8">
    <location>
        <begin position="141"/>
        <end position="159"/>
    </location>
</feature>
<evidence type="ECO:0000256" key="9">
    <source>
        <dbReference type="SAM" id="MobiDB-lite"/>
    </source>
</evidence>
<dbReference type="InterPro" id="IPR057434">
    <property type="entry name" value="LMF1/2_N"/>
</dbReference>
<dbReference type="Bgee" id="ENSOANG00000038368">
    <property type="expression patterns" value="Expressed in endometrium and 7 other cell types or tissues"/>
</dbReference>
<feature type="transmembrane region" description="Helical" evidence="8">
    <location>
        <begin position="431"/>
        <end position="452"/>
    </location>
</feature>
<evidence type="ECO:0000256" key="3">
    <source>
        <dbReference type="ARBA" id="ARBA00022692"/>
    </source>
</evidence>
<dbReference type="InterPro" id="IPR057433">
    <property type="entry name" value="LMF1/2_C"/>
</dbReference>
<reference evidence="12 13" key="1">
    <citation type="journal article" date="2008" name="Nature">
        <title>Genome analysis of the platypus reveals unique signatures of evolution.</title>
        <authorList>
            <person name="Warren W.C."/>
            <person name="Hillier L.W."/>
            <person name="Marshall Graves J.A."/>
            <person name="Birney E."/>
            <person name="Ponting C.P."/>
            <person name="Grutzner F."/>
            <person name="Belov K."/>
            <person name="Miller W."/>
            <person name="Clarke L."/>
            <person name="Chinwalla A.T."/>
            <person name="Yang S.P."/>
            <person name="Heger A."/>
            <person name="Locke D.P."/>
            <person name="Miethke P."/>
            <person name="Waters P.D."/>
            <person name="Veyrunes F."/>
            <person name="Fulton L."/>
            <person name="Fulton B."/>
            <person name="Graves T."/>
            <person name="Wallis J."/>
            <person name="Puente X.S."/>
            <person name="Lopez-Otin C."/>
            <person name="Ordonez G.R."/>
            <person name="Eichler E.E."/>
            <person name="Chen L."/>
            <person name="Cheng Z."/>
            <person name="Deakin J.E."/>
            <person name="Alsop A."/>
            <person name="Thompson K."/>
            <person name="Kirby P."/>
            <person name="Papenfuss A.T."/>
            <person name="Wakefield M.J."/>
            <person name="Olender T."/>
            <person name="Lancet D."/>
            <person name="Huttley G.A."/>
            <person name="Smit A.F."/>
            <person name="Pask A."/>
            <person name="Temple-Smith P."/>
            <person name="Batzer M.A."/>
            <person name="Walker J.A."/>
            <person name="Konkel M.K."/>
            <person name="Harris R.S."/>
            <person name="Whittington C.M."/>
            <person name="Wong E.S."/>
            <person name="Gemmell N.J."/>
            <person name="Buschiazzo E."/>
            <person name="Vargas Jentzsch I.M."/>
            <person name="Merkel A."/>
            <person name="Schmitz J."/>
            <person name="Zemann A."/>
            <person name="Churakov G."/>
            <person name="Kriegs J.O."/>
            <person name="Brosius J."/>
            <person name="Murchison E.P."/>
            <person name="Sachidanandam R."/>
            <person name="Smith C."/>
            <person name="Hannon G.J."/>
            <person name="Tsend-Ayush E."/>
            <person name="McMillan D."/>
            <person name="Attenborough R."/>
            <person name="Rens W."/>
            <person name="Ferguson-Smith M."/>
            <person name="Lefevre C.M."/>
            <person name="Sharp J.A."/>
            <person name="Nicholas K.R."/>
            <person name="Ray D.A."/>
            <person name="Kube M."/>
            <person name="Reinhardt R."/>
            <person name="Pringle T.H."/>
            <person name="Taylor J."/>
            <person name="Jones R.C."/>
            <person name="Nixon B."/>
            <person name="Dacheux J.L."/>
            <person name="Niwa H."/>
            <person name="Sekita Y."/>
            <person name="Huang X."/>
            <person name="Stark A."/>
            <person name="Kheradpour P."/>
            <person name="Kellis M."/>
            <person name="Flicek P."/>
            <person name="Chen Y."/>
            <person name="Webber C."/>
            <person name="Hardison R."/>
            <person name="Nelson J."/>
            <person name="Hallsworth-Pepin K."/>
            <person name="Delehaunty K."/>
            <person name="Markovic C."/>
            <person name="Minx P."/>
            <person name="Feng Y."/>
            <person name="Kremitzki C."/>
            <person name="Mitreva M."/>
            <person name="Glasscock J."/>
            <person name="Wylie T."/>
            <person name="Wohldmann P."/>
            <person name="Thiru P."/>
            <person name="Nhan M.N."/>
            <person name="Pohl C.S."/>
            <person name="Smith S.M."/>
            <person name="Hou S."/>
            <person name="Nefedov M."/>
            <person name="de Jong P.J."/>
            <person name="Renfree M.B."/>
            <person name="Mardis E.R."/>
            <person name="Wilson R.K."/>
        </authorList>
    </citation>
    <scope>NUCLEOTIDE SEQUENCE [LARGE SCALE GENOMIC DNA]</scope>
    <source>
        <strain evidence="12 13">Glennie</strain>
    </source>
</reference>
<gene>
    <name evidence="12" type="primary">LMF2</name>
</gene>
<feature type="domain" description="Lipase maturation factor 1/2 N-terminal" evidence="10">
    <location>
        <begin position="187"/>
        <end position="359"/>
    </location>
</feature>
<keyword evidence="7" id="KW-0325">Glycoprotein</keyword>
<dbReference type="Pfam" id="PF06762">
    <property type="entry name" value="LMF1"/>
    <property type="match status" value="1"/>
</dbReference>
<feature type="transmembrane region" description="Helical" evidence="8">
    <location>
        <begin position="166"/>
        <end position="190"/>
    </location>
</feature>
<accession>A0A6I8N2N6</accession>
<keyword evidence="6 8" id="KW-0472">Membrane</keyword>
<protein>
    <recommendedName>
        <fullName evidence="8">Lipase maturation factor</fullName>
    </recommendedName>
</protein>
<evidence type="ECO:0000259" key="10">
    <source>
        <dbReference type="Pfam" id="PF06762"/>
    </source>
</evidence>
<dbReference type="GO" id="GO:0051604">
    <property type="term" value="P:protein maturation"/>
    <property type="evidence" value="ECO:0000318"/>
    <property type="project" value="GO_Central"/>
</dbReference>
<feature type="transmembrane region" description="Helical" evidence="8">
    <location>
        <begin position="294"/>
        <end position="314"/>
    </location>
</feature>
<evidence type="ECO:0000256" key="2">
    <source>
        <dbReference type="ARBA" id="ARBA00005512"/>
    </source>
</evidence>
<feature type="compositionally biased region" description="Basic and acidic residues" evidence="9">
    <location>
        <begin position="711"/>
        <end position="720"/>
    </location>
</feature>
<evidence type="ECO:0000313" key="13">
    <source>
        <dbReference type="Proteomes" id="UP000002279"/>
    </source>
</evidence>
<feature type="region of interest" description="Disordered" evidence="9">
    <location>
        <begin position="688"/>
        <end position="737"/>
    </location>
</feature>
<dbReference type="FunCoup" id="A0A6I8N2N6">
    <property type="interactions" value="804"/>
</dbReference>
<dbReference type="GO" id="GO:0005789">
    <property type="term" value="C:endoplasmic reticulum membrane"/>
    <property type="evidence" value="ECO:0000318"/>
    <property type="project" value="GO_Central"/>
</dbReference>
<organism evidence="12 13">
    <name type="scientific">Ornithorhynchus anatinus</name>
    <name type="common">Duckbill platypus</name>
    <dbReference type="NCBI Taxonomy" id="9258"/>
    <lineage>
        <taxon>Eukaryota</taxon>
        <taxon>Metazoa</taxon>
        <taxon>Chordata</taxon>
        <taxon>Craniata</taxon>
        <taxon>Vertebrata</taxon>
        <taxon>Euteleostomi</taxon>
        <taxon>Mammalia</taxon>
        <taxon>Monotremata</taxon>
        <taxon>Ornithorhynchidae</taxon>
        <taxon>Ornithorhynchus</taxon>
    </lineage>
</organism>
<keyword evidence="5 8" id="KW-1133">Transmembrane helix</keyword>
<dbReference type="Pfam" id="PF25179">
    <property type="entry name" value="LMF1_C"/>
    <property type="match status" value="1"/>
</dbReference>
<sequence>MTQRPPLAAARPDSPAAPEEGGKERGGGRGPGRRRADVSLRLPSLGPLGSARLGSARLGSAGAMGDATRLPRQLFLQGVAVAFLFAFASLYTQIPGLYGREGILPARRMLRPLGKGPWELLWESPTLLWLGPRLGLDTEQAMELLCLLGTLGSLGALLLKPLRHGLLYLLLWGLYLSLYQVGQVFLYFQWDSLLLETGFLAVLVAPLGLSGPGGRAGGRTGGKAPGGWPHEPLPFWLVRWLLFRLMFASGVVKLSSRCPTWWGLTALTYHYETQCLPTPAAWLAHQLPVWLHKLSVVATFVIEIALPPLFFAPTRRLRLAAFYAQVLLQVLIIITGNYSFFNLLTLVLTTSLLDEQHLAPWLGRTRRKAPPRSWLRSLLALLTLLVEVAVFGLLGYGTVSCFGLELDKEQRLVHSKTAFTFHEFSQWLRAVILPTVGLGVVALAWELLTALYRCGQVRGCLGKLWAMAQLSIFGAATVAMFIISLVPYTYLEPGANGRLWPGAHQMFRAVEHLQLANSYGLFRRMTGLGGRPEVVLEGSYDREHWTEIEFMFKPGNLSAAPPRGGPPPAPSGLADVVCRTWASQPQPVVHQLRLPPAAGPEGGRWWRRQWVEEFYPTVSLGDPVLDSLLNQFGLKDKTPPRLRASAAPLPQALRLVREQLSALGPLAVLWTLVCTAAAVRLLHVLLSRNPRPSRPPRRPEGSTGEKNGAAPRRDGVERPRAQPPQAPTGSRHARRKQ</sequence>
<keyword evidence="4 8" id="KW-0256">Endoplasmic reticulum</keyword>
<comment type="subcellular location">
    <subcellularLocation>
        <location evidence="1 8">Endoplasmic reticulum membrane</location>
        <topology evidence="1 8">Multi-pass membrane protein</topology>
    </subcellularLocation>
</comment>
<dbReference type="PANTHER" id="PTHR14463:SF5">
    <property type="entry name" value="LIPASE MATURATION FACTOR 2"/>
    <property type="match status" value="1"/>
</dbReference>
<feature type="transmembrane region" description="Helical" evidence="8">
    <location>
        <begin position="74"/>
        <end position="94"/>
    </location>
</feature>
<reference evidence="12" key="2">
    <citation type="submission" date="2025-08" db="UniProtKB">
        <authorList>
            <consortium name="Ensembl"/>
        </authorList>
    </citation>
    <scope>IDENTIFICATION</scope>
    <source>
        <strain evidence="12">Glennie</strain>
    </source>
</reference>
<feature type="region of interest" description="Disordered" evidence="9">
    <location>
        <begin position="1"/>
        <end position="36"/>
    </location>
</feature>
<evidence type="ECO:0000256" key="5">
    <source>
        <dbReference type="ARBA" id="ARBA00022989"/>
    </source>
</evidence>
<dbReference type="PANTHER" id="PTHR14463">
    <property type="entry name" value="LIPASE MATURATION FACTOR"/>
    <property type="match status" value="1"/>
</dbReference>
<evidence type="ECO:0000256" key="8">
    <source>
        <dbReference type="RuleBase" id="RU361229"/>
    </source>
</evidence>
<dbReference type="AlphaFoldDB" id="A0A6I8N2N6"/>
<comment type="similarity">
    <text evidence="2 8">Belongs to the lipase maturation factor family.</text>
</comment>
<evidence type="ECO:0000259" key="11">
    <source>
        <dbReference type="Pfam" id="PF25179"/>
    </source>
</evidence>
<dbReference type="InterPro" id="IPR009613">
    <property type="entry name" value="LMF"/>
</dbReference>
<feature type="transmembrane region" description="Helical" evidence="8">
    <location>
        <begin position="374"/>
        <end position="396"/>
    </location>
</feature>
<name>A0A6I8N2N6_ORNAN</name>
<feature type="transmembrane region" description="Helical" evidence="8">
    <location>
        <begin position="326"/>
        <end position="353"/>
    </location>
</feature>
<evidence type="ECO:0000256" key="7">
    <source>
        <dbReference type="ARBA" id="ARBA00023180"/>
    </source>
</evidence>
<evidence type="ECO:0000256" key="1">
    <source>
        <dbReference type="ARBA" id="ARBA00004477"/>
    </source>
</evidence>
<dbReference type="GeneTree" id="ENSGT00530000063702"/>
<feature type="transmembrane region" description="Helical" evidence="8">
    <location>
        <begin position="464"/>
        <end position="490"/>
    </location>
</feature>
<evidence type="ECO:0000313" key="12">
    <source>
        <dbReference type="Ensembl" id="ENSOANP00000035251.1"/>
    </source>
</evidence>
<feature type="transmembrane region" description="Helical" evidence="8">
    <location>
        <begin position="667"/>
        <end position="686"/>
    </location>
</feature>
<keyword evidence="13" id="KW-1185">Reference proteome</keyword>
<feature type="domain" description="Lipase maturation factor 1/2 C-terminal" evidence="11">
    <location>
        <begin position="515"/>
        <end position="563"/>
    </location>
</feature>
<reference evidence="12" key="3">
    <citation type="submission" date="2025-09" db="UniProtKB">
        <authorList>
            <consortium name="Ensembl"/>
        </authorList>
    </citation>
    <scope>IDENTIFICATION</scope>
    <source>
        <strain evidence="12">Glennie</strain>
    </source>
</reference>
<dbReference type="OMA" id="VAVEWSA"/>
<dbReference type="InParanoid" id="A0A6I8N2N6"/>
<comment type="function">
    <text evidence="8">Involved in the maturation of specific proteins in the endoplasmic reticulum.</text>
</comment>
<proteinExistence type="inferred from homology"/>
<evidence type="ECO:0000256" key="4">
    <source>
        <dbReference type="ARBA" id="ARBA00022824"/>
    </source>
</evidence>
<keyword evidence="3 8" id="KW-0812">Transmembrane</keyword>
<dbReference type="Ensembl" id="ENSOANT00000047438.1">
    <property type="protein sequence ID" value="ENSOANP00000035251.1"/>
    <property type="gene ID" value="ENSOANG00000038368.1"/>
</dbReference>